<dbReference type="Gene3D" id="2.10.50.10">
    <property type="entry name" value="Tumor Necrosis Factor Receptor, subunit A, domain 2"/>
    <property type="match status" value="1"/>
</dbReference>
<evidence type="ECO:0000256" key="2">
    <source>
        <dbReference type="ARBA" id="ARBA00007627"/>
    </source>
</evidence>
<evidence type="ECO:0000256" key="7">
    <source>
        <dbReference type="SAM" id="Phobius"/>
    </source>
</evidence>
<evidence type="ECO:0000259" key="9">
    <source>
        <dbReference type="PROSITE" id="PS51914"/>
    </source>
</evidence>
<evidence type="ECO:0000256" key="1">
    <source>
        <dbReference type="ARBA" id="ARBA00004251"/>
    </source>
</evidence>
<comment type="subcellular location">
    <subcellularLocation>
        <location evidence="1">Cell membrane</location>
        <topology evidence="1">Single-pass type I membrane protein</topology>
    </subcellularLocation>
</comment>
<dbReference type="InterPro" id="IPR011641">
    <property type="entry name" value="Tyr-kin_ephrin_A/B_rcpt-like"/>
</dbReference>
<dbReference type="InterPro" id="IPR009030">
    <property type="entry name" value="Growth_fac_rcpt_cys_sf"/>
</dbReference>
<dbReference type="InterPro" id="IPR039181">
    <property type="entry name" value="Elapor1/2"/>
</dbReference>
<keyword evidence="7" id="KW-0812">Transmembrane</keyword>
<dbReference type="EMBL" id="JNBR01000075">
    <property type="protein sequence ID" value="OQR98961.1"/>
    <property type="molecule type" value="Genomic_DNA"/>
</dbReference>
<evidence type="ECO:0000256" key="3">
    <source>
        <dbReference type="ARBA" id="ARBA00022475"/>
    </source>
</evidence>
<dbReference type="AlphaFoldDB" id="A0A1V9ZLZ0"/>
<reference evidence="10 11" key="1">
    <citation type="journal article" date="2014" name="Genome Biol. Evol.">
        <title>The secreted proteins of Achlya hypogyna and Thraustotheca clavata identify the ancestral oomycete secretome and reveal gene acquisitions by horizontal gene transfer.</title>
        <authorList>
            <person name="Misner I."/>
            <person name="Blouin N."/>
            <person name="Leonard G."/>
            <person name="Richards T.A."/>
            <person name="Lane C.E."/>
        </authorList>
    </citation>
    <scope>NUCLEOTIDE SEQUENCE [LARGE SCALE GENOMIC DNA]</scope>
    <source>
        <strain evidence="10 11">ATCC 48635</strain>
    </source>
</reference>
<dbReference type="GO" id="GO:0005886">
    <property type="term" value="C:plasma membrane"/>
    <property type="evidence" value="ECO:0007669"/>
    <property type="project" value="UniProtKB-SubCell"/>
</dbReference>
<organism evidence="10 11">
    <name type="scientific">Achlya hypogyna</name>
    <name type="common">Oomycete</name>
    <name type="synonym">Protoachlya hypogyna</name>
    <dbReference type="NCBI Taxonomy" id="1202772"/>
    <lineage>
        <taxon>Eukaryota</taxon>
        <taxon>Sar</taxon>
        <taxon>Stramenopiles</taxon>
        <taxon>Oomycota</taxon>
        <taxon>Saprolegniomycetes</taxon>
        <taxon>Saprolegniales</taxon>
        <taxon>Achlyaceae</taxon>
        <taxon>Achlya</taxon>
    </lineage>
</organism>
<dbReference type="PROSITE" id="PS51257">
    <property type="entry name" value="PROKAR_LIPOPROTEIN"/>
    <property type="match status" value="1"/>
</dbReference>
<dbReference type="PROSITE" id="PS51914">
    <property type="entry name" value="MRH"/>
    <property type="match status" value="1"/>
</dbReference>
<name>A0A1V9ZLZ0_ACHHY</name>
<dbReference type="STRING" id="1202772.A0A1V9ZLZ0"/>
<comment type="caution">
    <text evidence="10">The sequence shown here is derived from an EMBL/GenBank/DDBJ whole genome shotgun (WGS) entry which is preliminary data.</text>
</comment>
<keyword evidence="6" id="KW-0325">Glycoprotein</keyword>
<evidence type="ECO:0000256" key="4">
    <source>
        <dbReference type="ARBA" id="ARBA00022729"/>
    </source>
</evidence>
<keyword evidence="4 8" id="KW-0732">Signal</keyword>
<keyword evidence="5" id="KW-1015">Disulfide bond</keyword>
<dbReference type="OrthoDB" id="439917at2759"/>
<evidence type="ECO:0000313" key="11">
    <source>
        <dbReference type="Proteomes" id="UP000243579"/>
    </source>
</evidence>
<dbReference type="Proteomes" id="UP000243579">
    <property type="component" value="Unassembled WGS sequence"/>
</dbReference>
<evidence type="ECO:0000313" key="10">
    <source>
        <dbReference type="EMBL" id="OQR98961.1"/>
    </source>
</evidence>
<sequence>MLLRSVAATAAIALVLADSSVPGNGGISYGFGACVRNKRTLYYYAPGGLTCPATNGAAVAIDPPVPNLDCTVPCGRGAFLGANFSGPTPVSGCEPCANGTFSLGGGALFSSTTKAWTSPLPAEFFSECLTRNIFTGDWDSNCNPWVADVAGGYVHSGNNSDIMGRFTATVLYSILRLSLSFVQNGSITFQYKVDAEAPYDGLMFTMDATTLLPLVSTTGDYVEKTFAVPAGVHSLTWQYTKDYNGDAGADKAYLRVIEIVGTAYSDLQCYPCGGYMTRRSSAQCRICATNQYASTATNGSFSCVACPANTYAPAGSIGASACVASRPCTLADVAAVYTPCVQNVRNVTRSWAVPQSCVASLADSIPLPSSSINIDCGNCSAGYYSDDSGVCKTCEDNQIINATGTLLQVNGSSSGNTSSTMCTTCAKGTVAVRGLYFGGATRRLWSQWPSIVNDRSAVANGWKLTEFGITRDLSARNLPWTGNYALDLVTTQVHNGTLSLNYSLANLPTSLLIGRAWLEVYINNDPTTLAHAATNGTFFVQVPIPLRLDGNNTLTVSIIWRTTSAAIDKAAVITVSAIGITGTASGGASICDACAPGFGPNARQSQCVPCPAGTYSRRYDDGSVTCQLCPKDTFSNGQAAVCTPCGSNTFSAPGSTVCQAPAVLSDPSADVTYNLAALQQLVAPDNTSGALITNATLATTKSFALDATNSVALGVFRPVSPQLSTQSMLVVGSSLANTYNQVLVGSPQSYVVGLTITNANEAGGNFMYNTPSMGLVQCTIPSKYTIINGGGKMDVTPLPSGGGVRVVYSAGSLCVNADGTAAYYTTSIEYTCNPSCMACLSWSSSCSCVAVATATGPMLVNSSACTAYATWSTPAACPVCTPNLFTQSRSQCSGGSQVLSSTAKFPCVGGTAPPAQSILTCSDIVLTQDTAKMAAGVVFLIIVLVIALLVGLIVVWRRYKSTLKEYLYLKGQMGGHTLLDGGSAKSSDGTYEFAIRDNAVCSPATIQANEENDVEEEIDLGPKHTVTM</sequence>
<keyword evidence="7" id="KW-0472">Membrane</keyword>
<evidence type="ECO:0000256" key="6">
    <source>
        <dbReference type="ARBA" id="ARBA00023180"/>
    </source>
</evidence>
<feature type="domain" description="MRH" evidence="9">
    <location>
        <begin position="726"/>
        <end position="879"/>
    </location>
</feature>
<accession>A0A1V9ZLZ0</accession>
<dbReference type="InterPro" id="IPR009011">
    <property type="entry name" value="Man6P_isomerase_rcpt-bd_dom_sf"/>
</dbReference>
<evidence type="ECO:0000256" key="8">
    <source>
        <dbReference type="SAM" id="SignalP"/>
    </source>
</evidence>
<dbReference type="Pfam" id="PF07699">
    <property type="entry name" value="Ephrin_rec_like"/>
    <property type="match status" value="1"/>
</dbReference>
<gene>
    <name evidence="10" type="ORF">ACHHYP_07426</name>
</gene>
<dbReference type="InterPro" id="IPR044865">
    <property type="entry name" value="MRH_dom"/>
</dbReference>
<dbReference type="PANTHER" id="PTHR22727:SF15">
    <property type="entry name" value="MRH DOMAIN-CONTAINING PROTEIN"/>
    <property type="match status" value="1"/>
</dbReference>
<dbReference type="Gene3D" id="2.70.130.10">
    <property type="entry name" value="Mannose-6-phosphate receptor binding domain"/>
    <property type="match status" value="1"/>
</dbReference>
<dbReference type="SUPFAM" id="SSF57184">
    <property type="entry name" value="Growth factor receptor domain"/>
    <property type="match status" value="1"/>
</dbReference>
<dbReference type="PANTHER" id="PTHR22727">
    <property type="entry name" value="PROTEIN CBG13728"/>
    <property type="match status" value="1"/>
</dbReference>
<dbReference type="SMART" id="SM01411">
    <property type="entry name" value="Ephrin_rec_like"/>
    <property type="match status" value="4"/>
</dbReference>
<protein>
    <recommendedName>
        <fullName evidence="9">MRH domain-containing protein</fullName>
    </recommendedName>
</protein>
<keyword evidence="11" id="KW-1185">Reference proteome</keyword>
<comment type="similarity">
    <text evidence="2">Belongs to the ELAPOR family.</text>
</comment>
<keyword evidence="7" id="KW-1133">Transmembrane helix</keyword>
<proteinExistence type="inferred from homology"/>
<feature type="chain" id="PRO_5010739006" description="MRH domain-containing protein" evidence="8">
    <location>
        <begin position="18"/>
        <end position="1028"/>
    </location>
</feature>
<keyword evidence="3" id="KW-1003">Cell membrane</keyword>
<dbReference type="SUPFAM" id="SSF50911">
    <property type="entry name" value="Mannose 6-phosphate receptor domain"/>
    <property type="match status" value="1"/>
</dbReference>
<feature type="transmembrane region" description="Helical" evidence="7">
    <location>
        <begin position="933"/>
        <end position="956"/>
    </location>
</feature>
<evidence type="ECO:0000256" key="5">
    <source>
        <dbReference type="ARBA" id="ARBA00023157"/>
    </source>
</evidence>
<feature type="signal peptide" evidence="8">
    <location>
        <begin position="1"/>
        <end position="17"/>
    </location>
</feature>